<dbReference type="GO" id="GO:0016787">
    <property type="term" value="F:hydrolase activity"/>
    <property type="evidence" value="ECO:0007669"/>
    <property type="project" value="UniProtKB-KW"/>
</dbReference>
<gene>
    <name evidence="3" type="ORF">S06H3_20761</name>
</gene>
<dbReference type="InterPro" id="IPR002933">
    <property type="entry name" value="Peptidase_M20"/>
</dbReference>
<dbReference type="SUPFAM" id="SSF53187">
    <property type="entry name" value="Zn-dependent exopeptidases"/>
    <property type="match status" value="1"/>
</dbReference>
<dbReference type="Pfam" id="PF01546">
    <property type="entry name" value="Peptidase_M20"/>
    <property type="match status" value="1"/>
</dbReference>
<evidence type="ECO:0000313" key="3">
    <source>
        <dbReference type="EMBL" id="GAI16282.1"/>
    </source>
</evidence>
<dbReference type="EMBL" id="BARV01010799">
    <property type="protein sequence ID" value="GAI16282.1"/>
    <property type="molecule type" value="Genomic_DNA"/>
</dbReference>
<evidence type="ECO:0000256" key="2">
    <source>
        <dbReference type="ARBA" id="ARBA00022833"/>
    </source>
</evidence>
<accession>X1LAD3</accession>
<protein>
    <recommendedName>
        <fullName evidence="4">Peptidase M20 dimerisation domain-containing protein</fullName>
    </recommendedName>
</protein>
<name>X1LAD3_9ZZZZ</name>
<sequence length="140" mass="15958">MKQLEKLLLNLISINSTNPDYSDKSVGEKEIVDFVYEYFKKHNIDCIKQEVMNERKNIVAKIDRNKNKETILFCSHLDTVYIDGMKFNPKIIDGKIYGPGSCDAKASVAAMMNTFINIKDINHEKPNIYFAGVISLSYGV</sequence>
<organism evidence="3">
    <name type="scientific">marine sediment metagenome</name>
    <dbReference type="NCBI Taxonomy" id="412755"/>
    <lineage>
        <taxon>unclassified sequences</taxon>
        <taxon>metagenomes</taxon>
        <taxon>ecological metagenomes</taxon>
    </lineage>
</organism>
<dbReference type="PROSITE" id="PS00758">
    <property type="entry name" value="ARGE_DAPE_CPG2_1"/>
    <property type="match status" value="1"/>
</dbReference>
<comment type="caution">
    <text evidence="3">The sequence shown here is derived from an EMBL/GenBank/DDBJ whole genome shotgun (WGS) entry which is preliminary data.</text>
</comment>
<dbReference type="Gene3D" id="3.40.630.10">
    <property type="entry name" value="Zn peptidases"/>
    <property type="match status" value="1"/>
</dbReference>
<dbReference type="InterPro" id="IPR001261">
    <property type="entry name" value="ArgE/DapE_CS"/>
</dbReference>
<dbReference type="AlphaFoldDB" id="X1LAD3"/>
<evidence type="ECO:0000256" key="1">
    <source>
        <dbReference type="ARBA" id="ARBA00022801"/>
    </source>
</evidence>
<dbReference type="PANTHER" id="PTHR43808:SF8">
    <property type="entry name" value="PEPTIDASE M20 DIMERISATION DOMAIN-CONTAINING PROTEIN"/>
    <property type="match status" value="1"/>
</dbReference>
<evidence type="ECO:0008006" key="4">
    <source>
        <dbReference type="Google" id="ProtNLM"/>
    </source>
</evidence>
<dbReference type="PANTHER" id="PTHR43808">
    <property type="entry name" value="ACETYLORNITHINE DEACETYLASE"/>
    <property type="match status" value="1"/>
</dbReference>
<reference evidence="3" key="1">
    <citation type="journal article" date="2014" name="Front. Microbiol.">
        <title>High frequency of phylogenetically diverse reductive dehalogenase-homologous genes in deep subseafloor sedimentary metagenomes.</title>
        <authorList>
            <person name="Kawai M."/>
            <person name="Futagami T."/>
            <person name="Toyoda A."/>
            <person name="Takaki Y."/>
            <person name="Nishi S."/>
            <person name="Hori S."/>
            <person name="Arai W."/>
            <person name="Tsubouchi T."/>
            <person name="Morono Y."/>
            <person name="Uchiyama I."/>
            <person name="Ito T."/>
            <person name="Fujiyama A."/>
            <person name="Inagaki F."/>
            <person name="Takami H."/>
        </authorList>
    </citation>
    <scope>NUCLEOTIDE SEQUENCE</scope>
    <source>
        <strain evidence="3">Expedition CK06-06</strain>
    </source>
</reference>
<dbReference type="InterPro" id="IPR050072">
    <property type="entry name" value="Peptidase_M20A"/>
</dbReference>
<keyword evidence="2" id="KW-0862">Zinc</keyword>
<keyword evidence="1" id="KW-0378">Hydrolase</keyword>
<proteinExistence type="predicted"/>